<dbReference type="InterPro" id="IPR000073">
    <property type="entry name" value="AB_hydrolase_1"/>
</dbReference>
<dbReference type="SUPFAM" id="SSF53474">
    <property type="entry name" value="alpha/beta-Hydrolases"/>
    <property type="match status" value="1"/>
</dbReference>
<feature type="domain" description="AB hydrolase-1" evidence="2">
    <location>
        <begin position="54"/>
        <end position="248"/>
    </location>
</feature>
<proteinExistence type="inferred from homology"/>
<dbReference type="GO" id="GO:0016787">
    <property type="term" value="F:hydrolase activity"/>
    <property type="evidence" value="ECO:0007669"/>
    <property type="project" value="UniProtKB-KW"/>
</dbReference>
<dbReference type="InterPro" id="IPR050261">
    <property type="entry name" value="FrsA_esterase"/>
</dbReference>
<accession>A0A3D8V7E6</accession>
<name>A0A3D8V7E6_9GAMM</name>
<dbReference type="PANTHER" id="PTHR22946">
    <property type="entry name" value="DIENELACTONE HYDROLASE DOMAIN-CONTAINING PROTEIN-RELATED"/>
    <property type="match status" value="1"/>
</dbReference>
<sequence>MNEASIDSERSCAEAVSAQAASPVEVRVASRRIRVDDDHFCATLAVPQPALPAVIFVHGWNGTQEFDLGHVRDAVAVGCVVLAVDLRGHDRDDPRHERVTREDNLRDLLAAYDCIVARDDVDERAIAVVGFSYGAYLATLLTAQRRVQWLALRAPALYPDEGWNVPKHELEARVALDEYRRQIQPPDGNRALTALTQFRGDVLLVSSQHDQVLPQPVAESFRGALVRASSITTRTIAGADHELSHPDAKRAWADLLQDWLTAMIGGARRQAVVAALEVRHETVEGAGDPHDEA</sequence>
<protein>
    <submittedName>
        <fullName evidence="3">Alpha/beta fold hydrolase</fullName>
    </submittedName>
</protein>
<reference evidence="3 4" key="1">
    <citation type="submission" date="2018-08" db="EMBL/GenBank/DDBJ databases">
        <title>Lysobacter soli KCTC 22011, whole genome shotgun sequence.</title>
        <authorList>
            <person name="Zhang X."/>
            <person name="Feng G."/>
            <person name="Zhu H."/>
        </authorList>
    </citation>
    <scope>NUCLEOTIDE SEQUENCE [LARGE SCALE GENOMIC DNA]</scope>
    <source>
        <strain evidence="3 4">KCTC 22011</strain>
    </source>
</reference>
<dbReference type="PANTHER" id="PTHR22946:SF5">
    <property type="entry name" value="PEPTIDASE S9 PROLYL OLIGOPEPTIDASE CATALYTIC DOMAIN-CONTAINING PROTEIN"/>
    <property type="match status" value="1"/>
</dbReference>
<gene>
    <name evidence="3" type="ORF">DX912_17930</name>
</gene>
<evidence type="ECO:0000256" key="1">
    <source>
        <dbReference type="ARBA" id="ARBA00038115"/>
    </source>
</evidence>
<evidence type="ECO:0000313" key="4">
    <source>
        <dbReference type="Proteomes" id="UP000256829"/>
    </source>
</evidence>
<comment type="caution">
    <text evidence="3">The sequence shown here is derived from an EMBL/GenBank/DDBJ whole genome shotgun (WGS) entry which is preliminary data.</text>
</comment>
<dbReference type="Proteomes" id="UP000256829">
    <property type="component" value="Unassembled WGS sequence"/>
</dbReference>
<dbReference type="InterPro" id="IPR029058">
    <property type="entry name" value="AB_hydrolase_fold"/>
</dbReference>
<dbReference type="Pfam" id="PF12697">
    <property type="entry name" value="Abhydrolase_6"/>
    <property type="match status" value="1"/>
</dbReference>
<dbReference type="Gene3D" id="3.40.50.1820">
    <property type="entry name" value="alpha/beta hydrolase"/>
    <property type="match status" value="1"/>
</dbReference>
<dbReference type="EMBL" id="QTJR01000021">
    <property type="protein sequence ID" value="RDY65344.1"/>
    <property type="molecule type" value="Genomic_DNA"/>
</dbReference>
<keyword evidence="3" id="KW-0378">Hydrolase</keyword>
<dbReference type="RefSeq" id="WP_115844950.1">
    <property type="nucleotide sequence ID" value="NZ_CP183976.1"/>
</dbReference>
<evidence type="ECO:0000259" key="2">
    <source>
        <dbReference type="Pfam" id="PF12697"/>
    </source>
</evidence>
<evidence type="ECO:0000313" key="3">
    <source>
        <dbReference type="EMBL" id="RDY65344.1"/>
    </source>
</evidence>
<keyword evidence="4" id="KW-1185">Reference proteome</keyword>
<dbReference type="AlphaFoldDB" id="A0A3D8V7E6"/>
<organism evidence="3 4">
    <name type="scientific">Lysobacter soli</name>
    <dbReference type="NCBI Taxonomy" id="453783"/>
    <lineage>
        <taxon>Bacteria</taxon>
        <taxon>Pseudomonadati</taxon>
        <taxon>Pseudomonadota</taxon>
        <taxon>Gammaproteobacteria</taxon>
        <taxon>Lysobacterales</taxon>
        <taxon>Lysobacteraceae</taxon>
        <taxon>Lysobacter</taxon>
    </lineage>
</organism>
<comment type="similarity">
    <text evidence="1">Belongs to the AB hydrolase superfamily. FUS2 hydrolase family.</text>
</comment>